<feature type="domain" description="ChrR-like cupin" evidence="1">
    <location>
        <begin position="117"/>
        <end position="201"/>
    </location>
</feature>
<dbReference type="InterPro" id="IPR014710">
    <property type="entry name" value="RmlC-like_jellyroll"/>
</dbReference>
<dbReference type="CDD" id="cd20301">
    <property type="entry name" value="cupin_ChrR"/>
    <property type="match status" value="1"/>
</dbReference>
<dbReference type="SUPFAM" id="SSF51182">
    <property type="entry name" value="RmlC-like cupins"/>
    <property type="match status" value="1"/>
</dbReference>
<keyword evidence="3" id="KW-1185">Reference proteome</keyword>
<sequence length="224" mass="24429">MMIKYHPADELLIAHAAGTLPASMSIAVAAHSEMCEVCAKKLVAFENQAAELAFSAPQQDDEKQEIENDEFEAMMASIMSDEQLPITLVSASPEANIDVAGERYTLPTALRRYHHLGWSSIGAISRARLPLNEGNTHASLLHIGMNGGVPSHTHKGIEVTLLLSGQFEDEHDQYVPGDFILLDSENHHTPQTRDGCLCYTVADAPLHFTKGVSQILNAVGRVIY</sequence>
<comment type="caution">
    <text evidence="2">The sequence shown here is derived from an EMBL/GenBank/DDBJ whole genome shotgun (WGS) entry which is preliminary data.</text>
</comment>
<proteinExistence type="predicted"/>
<dbReference type="Gene3D" id="2.60.120.10">
    <property type="entry name" value="Jelly Rolls"/>
    <property type="match status" value="1"/>
</dbReference>
<dbReference type="Pfam" id="PF12973">
    <property type="entry name" value="Cupin_7"/>
    <property type="match status" value="1"/>
</dbReference>
<evidence type="ECO:0000313" key="3">
    <source>
        <dbReference type="Proteomes" id="UP001149400"/>
    </source>
</evidence>
<dbReference type="InterPro" id="IPR011051">
    <property type="entry name" value="RmlC_Cupin_sf"/>
</dbReference>
<evidence type="ECO:0000313" key="2">
    <source>
        <dbReference type="EMBL" id="MDD1794581.1"/>
    </source>
</evidence>
<dbReference type="NCBIfam" id="TIGR02451">
    <property type="entry name" value="anti_sig_ChrR"/>
    <property type="match status" value="1"/>
</dbReference>
<reference evidence="2" key="1">
    <citation type="submission" date="2021-12" db="EMBL/GenBank/DDBJ databases">
        <title>Enterovibrio ZSDZ35 sp. nov. and Enterovibrio ZSDZ42 sp. nov., isolated from coastal seawater in Qingdao.</title>
        <authorList>
            <person name="Zhang P."/>
        </authorList>
    </citation>
    <scope>NUCLEOTIDE SEQUENCE</scope>
    <source>
        <strain evidence="2">ZSDZ42</strain>
    </source>
</reference>
<dbReference type="InterPro" id="IPR041916">
    <property type="entry name" value="Anti_sigma_zinc_sf"/>
</dbReference>
<accession>A0ABT5R2S9</accession>
<dbReference type="Gene3D" id="1.10.10.1320">
    <property type="entry name" value="Anti-sigma factor, zinc-finger domain"/>
    <property type="match status" value="1"/>
</dbReference>
<dbReference type="EMBL" id="JAJUBC010000018">
    <property type="protein sequence ID" value="MDD1794581.1"/>
    <property type="molecule type" value="Genomic_DNA"/>
</dbReference>
<dbReference type="InterPro" id="IPR012807">
    <property type="entry name" value="Anti-sigma_ChrR"/>
</dbReference>
<evidence type="ECO:0000259" key="1">
    <source>
        <dbReference type="Pfam" id="PF12973"/>
    </source>
</evidence>
<gene>
    <name evidence="2" type="ORF">LRP50_15720</name>
</gene>
<protein>
    <submittedName>
        <fullName evidence="2">ChrR family anti-sigma-E factor</fullName>
    </submittedName>
</protein>
<dbReference type="Proteomes" id="UP001149400">
    <property type="component" value="Unassembled WGS sequence"/>
</dbReference>
<organism evidence="2 3">
    <name type="scientific">Enterovibrio gelatinilyticus</name>
    <dbReference type="NCBI Taxonomy" id="2899819"/>
    <lineage>
        <taxon>Bacteria</taxon>
        <taxon>Pseudomonadati</taxon>
        <taxon>Pseudomonadota</taxon>
        <taxon>Gammaproteobacteria</taxon>
        <taxon>Vibrionales</taxon>
        <taxon>Vibrionaceae</taxon>
        <taxon>Enterovibrio</taxon>
    </lineage>
</organism>
<dbReference type="InterPro" id="IPR025979">
    <property type="entry name" value="ChrR-like_cupin_dom"/>
</dbReference>
<name>A0ABT5R2S9_9GAMM</name>